<dbReference type="Proteomes" id="UP001341840">
    <property type="component" value="Unassembled WGS sequence"/>
</dbReference>
<evidence type="ECO:0000256" key="1">
    <source>
        <dbReference type="SAM" id="MobiDB-lite"/>
    </source>
</evidence>
<evidence type="ECO:0000313" key="2">
    <source>
        <dbReference type="EMBL" id="MED6148976.1"/>
    </source>
</evidence>
<protein>
    <submittedName>
        <fullName evidence="2">Uncharacterized protein</fullName>
    </submittedName>
</protein>
<accession>A0ABU6TL62</accession>
<comment type="caution">
    <text evidence="2">The sequence shown here is derived from an EMBL/GenBank/DDBJ whole genome shotgun (WGS) entry which is preliminary data.</text>
</comment>
<feature type="compositionally biased region" description="Polar residues" evidence="1">
    <location>
        <begin position="113"/>
        <end position="123"/>
    </location>
</feature>
<evidence type="ECO:0000313" key="3">
    <source>
        <dbReference type="Proteomes" id="UP001341840"/>
    </source>
</evidence>
<gene>
    <name evidence="2" type="ORF">PIB30_058026</name>
</gene>
<organism evidence="2 3">
    <name type="scientific">Stylosanthes scabra</name>
    <dbReference type="NCBI Taxonomy" id="79078"/>
    <lineage>
        <taxon>Eukaryota</taxon>
        <taxon>Viridiplantae</taxon>
        <taxon>Streptophyta</taxon>
        <taxon>Embryophyta</taxon>
        <taxon>Tracheophyta</taxon>
        <taxon>Spermatophyta</taxon>
        <taxon>Magnoliopsida</taxon>
        <taxon>eudicotyledons</taxon>
        <taxon>Gunneridae</taxon>
        <taxon>Pentapetalae</taxon>
        <taxon>rosids</taxon>
        <taxon>fabids</taxon>
        <taxon>Fabales</taxon>
        <taxon>Fabaceae</taxon>
        <taxon>Papilionoideae</taxon>
        <taxon>50 kb inversion clade</taxon>
        <taxon>dalbergioids sensu lato</taxon>
        <taxon>Dalbergieae</taxon>
        <taxon>Pterocarpus clade</taxon>
        <taxon>Stylosanthes</taxon>
    </lineage>
</organism>
<feature type="compositionally biased region" description="Pro residues" evidence="1">
    <location>
        <begin position="37"/>
        <end position="55"/>
    </location>
</feature>
<dbReference type="EMBL" id="JASCZI010091103">
    <property type="protein sequence ID" value="MED6148976.1"/>
    <property type="molecule type" value="Genomic_DNA"/>
</dbReference>
<keyword evidence="3" id="KW-1185">Reference proteome</keyword>
<feature type="region of interest" description="Disordered" evidence="1">
    <location>
        <begin position="28"/>
        <end position="60"/>
    </location>
</feature>
<feature type="region of interest" description="Disordered" evidence="1">
    <location>
        <begin position="91"/>
        <end position="123"/>
    </location>
</feature>
<name>A0ABU6TL62_9FABA</name>
<sequence>MVNPREECKAVSVTIVEETPVKEEKVEAKPKASFIAPSPPPLLAEGVPPSPPPKPKSSEWKSMPFSKFLEVFACLGVNMPDALASLKKDENRLLSREPRLGASHSTLRRPELLTQQQLAPIHA</sequence>
<proteinExistence type="predicted"/>
<reference evidence="2 3" key="1">
    <citation type="journal article" date="2023" name="Plants (Basel)">
        <title>Bridging the Gap: Combining Genomics and Transcriptomics Approaches to Understand Stylosanthes scabra, an Orphan Legume from the Brazilian Caatinga.</title>
        <authorList>
            <person name="Ferreira-Neto J.R.C."/>
            <person name="da Silva M.D."/>
            <person name="Binneck E."/>
            <person name="de Melo N.F."/>
            <person name="da Silva R.H."/>
            <person name="de Melo A.L.T.M."/>
            <person name="Pandolfi V."/>
            <person name="Bustamante F.O."/>
            <person name="Brasileiro-Vidal A.C."/>
            <person name="Benko-Iseppon A.M."/>
        </authorList>
    </citation>
    <scope>NUCLEOTIDE SEQUENCE [LARGE SCALE GENOMIC DNA]</scope>
    <source>
        <tissue evidence="2">Leaves</tissue>
    </source>
</reference>